<comment type="subcellular location">
    <subcellularLocation>
        <location evidence="6">Cell membrane</location>
        <topology evidence="6">Lipid-anchor</topology>
    </subcellularLocation>
</comment>
<dbReference type="OrthoDB" id="3226781at2"/>
<evidence type="ECO:0000256" key="5">
    <source>
        <dbReference type="ARBA" id="ARBA00023288"/>
    </source>
</evidence>
<comment type="similarity">
    <text evidence="6">Belongs to the LpqB lipoprotein family.</text>
</comment>
<dbReference type="Pfam" id="PF10647">
    <property type="entry name" value="Gmad1"/>
    <property type="match status" value="1"/>
</dbReference>
<evidence type="ECO:0000256" key="2">
    <source>
        <dbReference type="ARBA" id="ARBA00022729"/>
    </source>
</evidence>
<evidence type="ECO:0000256" key="1">
    <source>
        <dbReference type="ARBA" id="ARBA00022475"/>
    </source>
</evidence>
<keyword evidence="4" id="KW-0564">Palmitate</keyword>
<keyword evidence="2" id="KW-0732">Signal</keyword>
<evidence type="ECO:0000313" key="9">
    <source>
        <dbReference type="EMBL" id="SIS15724.1"/>
    </source>
</evidence>
<dbReference type="InterPro" id="IPR018910">
    <property type="entry name" value="LpqB_C"/>
</dbReference>
<dbReference type="Pfam" id="PF25976">
    <property type="entry name" value="LpqB_N"/>
    <property type="match status" value="1"/>
</dbReference>
<keyword evidence="10" id="KW-1185">Reference proteome</keyword>
<gene>
    <name evidence="6" type="primary">lpqB</name>
    <name evidence="9" type="ORF">SAMN05445060_3104</name>
</gene>
<dbReference type="NCBIfam" id="NF010141">
    <property type="entry name" value="PRK13616.1"/>
    <property type="match status" value="1"/>
</dbReference>
<dbReference type="EMBL" id="FTNT01000009">
    <property type="protein sequence ID" value="SIS15724.1"/>
    <property type="molecule type" value="Genomic_DNA"/>
</dbReference>
<dbReference type="InterPro" id="IPR059026">
    <property type="entry name" value="LpqB_N"/>
</dbReference>
<accession>A0A1N7GT46</accession>
<dbReference type="Proteomes" id="UP000186218">
    <property type="component" value="Unassembled WGS sequence"/>
</dbReference>
<keyword evidence="1" id="KW-1003">Cell membrane</keyword>
<dbReference type="Pfam" id="PF10646">
    <property type="entry name" value="Germane"/>
    <property type="match status" value="1"/>
</dbReference>
<dbReference type="SUPFAM" id="SSF82171">
    <property type="entry name" value="DPP6 N-terminal domain-like"/>
    <property type="match status" value="1"/>
</dbReference>
<name>A0A1N7GT46_9NOCA</name>
<evidence type="ECO:0000256" key="3">
    <source>
        <dbReference type="ARBA" id="ARBA00023136"/>
    </source>
</evidence>
<evidence type="ECO:0000256" key="7">
    <source>
        <dbReference type="SAM" id="MobiDB-lite"/>
    </source>
</evidence>
<dbReference type="HAMAP" id="MF_01373">
    <property type="entry name" value="LpqB_lipoprot"/>
    <property type="match status" value="1"/>
</dbReference>
<dbReference type="STRING" id="1344003.SAMN05445060_3104"/>
<organism evidence="9 10">
    <name type="scientific">Williamsia sterculiae</name>
    <dbReference type="NCBI Taxonomy" id="1344003"/>
    <lineage>
        <taxon>Bacteria</taxon>
        <taxon>Bacillati</taxon>
        <taxon>Actinomycetota</taxon>
        <taxon>Actinomycetes</taxon>
        <taxon>Mycobacteriales</taxon>
        <taxon>Nocardiaceae</taxon>
        <taxon>Williamsia</taxon>
    </lineage>
</organism>
<dbReference type="AlphaFoldDB" id="A0A1N7GT46"/>
<evidence type="ECO:0000313" key="10">
    <source>
        <dbReference type="Proteomes" id="UP000186218"/>
    </source>
</evidence>
<dbReference type="InterPro" id="IPR019606">
    <property type="entry name" value="GerMN"/>
</dbReference>
<dbReference type="SMART" id="SM00909">
    <property type="entry name" value="Germane"/>
    <property type="match status" value="1"/>
</dbReference>
<dbReference type="InterPro" id="IPR023959">
    <property type="entry name" value="LpqB"/>
</dbReference>
<evidence type="ECO:0000259" key="8">
    <source>
        <dbReference type="SMART" id="SM00909"/>
    </source>
</evidence>
<keyword evidence="3" id="KW-0472">Membrane</keyword>
<protein>
    <recommendedName>
        <fullName evidence="6">Lipoprotein LpqB</fullName>
    </recommendedName>
</protein>
<feature type="region of interest" description="Disordered" evidence="7">
    <location>
        <begin position="23"/>
        <end position="47"/>
    </location>
</feature>
<feature type="domain" description="GerMN" evidence="8">
    <location>
        <begin position="196"/>
        <end position="284"/>
    </location>
</feature>
<evidence type="ECO:0000256" key="6">
    <source>
        <dbReference type="HAMAP-Rule" id="MF_01373"/>
    </source>
</evidence>
<keyword evidence="5" id="KW-0449">Lipoprotein</keyword>
<dbReference type="GO" id="GO:0005886">
    <property type="term" value="C:plasma membrane"/>
    <property type="evidence" value="ECO:0007669"/>
    <property type="project" value="UniProtKB-SubCell"/>
</dbReference>
<reference evidence="9 10" key="1">
    <citation type="submission" date="2017-01" db="EMBL/GenBank/DDBJ databases">
        <authorList>
            <person name="Mah S.A."/>
            <person name="Swanson W.J."/>
            <person name="Moy G.W."/>
            <person name="Vacquier V.D."/>
        </authorList>
    </citation>
    <scope>NUCLEOTIDE SEQUENCE [LARGE SCALE GENOMIC DNA]</scope>
    <source>
        <strain evidence="9 10">CPCC 203464</strain>
    </source>
</reference>
<sequence>MWLSLVIVVIAAVVGGCVSIPTSSSPQPIGSLERRNPSANVPSPTPGMDPESLVRAFLKAGVNPGSGHLAARQFLTTKASDDWDDRGGSLILGQINVLTDDRTADAFSVRLIGDNTGTLQSNGQLIPASGRVEIKLGLVRQNGEWRIDGPLPAGAILDRTVFENSYQSHSLYFPSTDGRRLVADPRWLYAANRQLPDQLIGLLIQGPSDDIARAVNNPFNAGSNLRGSITTDGGGVRMDLTGLVDTDDQVRTLLAAQIVWTLARNEIPGPYRIDADGVALLDKYPGGLQTTDVAALDPTAVPAETVGLNVIRGGALLKVEQAGESPAPGPTGTSNSIIAAALSPDGSTVAIVQRAGSGQSLSLARYGGTPQEVLRGSSITRPSFAGDANAVWSVVDGKVVRISIDPTSGATQRVESDSGSVGSAASGQITEFQVSRDGARVAMIVGGQVVLGVISTDRNRYSLGGVRTAAYNIGGPAVSLDWASGDTVVVARATTDTPVVQVQINGTPAVGLLSSNLTPPVSAVVANSSTIYVADSRGVLRLSSNNGEPDQYWNEVGPTMGSNSIPVLP</sequence>
<proteinExistence type="inferred from homology"/>
<evidence type="ECO:0000256" key="4">
    <source>
        <dbReference type="ARBA" id="ARBA00023139"/>
    </source>
</evidence>